<sequence>MTPKILSALLLTLAMIPPAKSALPATPLEPVYHALFSQQDAQAWQQLINLWPQMSSAAQRDAWRQALDAVVSRQCGNDLPIAAPAWLDHPTLVLIQRDIPLNRIYRVQFSGKSLRHDLHISLTLLNGEELMDEAKAEYDPDQQFRLNSQERGEPFPAGIYQLTVRSGGDVWQQTLALQGSGGLNWLQRQGQKIILQPPTVPAACPPVWLEQTLLRRSDFQQIWWQRGDNLQLKPWPQRADADAIWANMSVIRVEARGGLTLRLEHRLAGPLLTLQN</sequence>
<organism evidence="2 3">
    <name type="scientific">Ewingella americana (strain ATCC 33852 / DSM 4580 / CCUG 14506 / JCM 5911 / LMG 7869 / NCTC 12157 / CDC 1468-78)</name>
    <dbReference type="NCBI Taxonomy" id="910964"/>
    <lineage>
        <taxon>Bacteria</taxon>
        <taxon>Pseudomonadati</taxon>
        <taxon>Pseudomonadota</taxon>
        <taxon>Gammaproteobacteria</taxon>
        <taxon>Enterobacterales</taxon>
        <taxon>Yersiniaceae</taxon>
        <taxon>Ewingella</taxon>
    </lineage>
</organism>
<evidence type="ECO:0000313" key="3">
    <source>
        <dbReference type="Proteomes" id="UP000028640"/>
    </source>
</evidence>
<protein>
    <recommendedName>
        <fullName evidence="4">DUF2861 family protein</fullName>
    </recommendedName>
</protein>
<dbReference type="EMBL" id="JMPJ01000076">
    <property type="protein sequence ID" value="KFC77290.1"/>
    <property type="molecule type" value="Genomic_DNA"/>
</dbReference>
<comment type="caution">
    <text evidence="2">The sequence shown here is derived from an EMBL/GenBank/DDBJ whole genome shotgun (WGS) entry which is preliminary data.</text>
</comment>
<reference evidence="2 3" key="1">
    <citation type="submission" date="2014-05" db="EMBL/GenBank/DDBJ databases">
        <title>ATOL: Assembling a taxonomically balanced genome-scale reconstruction of the evolutionary history of the Enterobacteriaceae.</title>
        <authorList>
            <person name="Plunkett G.III."/>
            <person name="Neeno-Eckwall E.C."/>
            <person name="Glasner J.D."/>
            <person name="Perna N.T."/>
        </authorList>
    </citation>
    <scope>NUCLEOTIDE SEQUENCE [LARGE SCALE GENOMIC DNA]</scope>
    <source>
        <strain evidence="2 3">ATCC 33852</strain>
    </source>
</reference>
<accession>A0A085G0P5</accession>
<dbReference type="GeneID" id="78382194"/>
<dbReference type="STRING" id="910964.GEAM_4416"/>
<keyword evidence="1" id="KW-0732">Signal</keyword>
<gene>
    <name evidence="2" type="ORF">GEAM_4416</name>
</gene>
<feature type="signal peptide" evidence="1">
    <location>
        <begin position="1"/>
        <end position="21"/>
    </location>
</feature>
<evidence type="ECO:0000313" key="2">
    <source>
        <dbReference type="EMBL" id="KFC77290.1"/>
    </source>
</evidence>
<feature type="chain" id="PRO_5001790616" description="DUF2861 family protein" evidence="1">
    <location>
        <begin position="22"/>
        <end position="276"/>
    </location>
</feature>
<dbReference type="AlphaFoldDB" id="A0A085G0P5"/>
<dbReference type="OrthoDB" id="6628650at2"/>
<dbReference type="Proteomes" id="UP000028640">
    <property type="component" value="Unassembled WGS sequence"/>
</dbReference>
<keyword evidence="3" id="KW-1185">Reference proteome</keyword>
<proteinExistence type="predicted"/>
<evidence type="ECO:0008006" key="4">
    <source>
        <dbReference type="Google" id="ProtNLM"/>
    </source>
</evidence>
<name>A0A085G0P5_EWIA3</name>
<dbReference type="InterPro" id="IPR021290">
    <property type="entry name" value="DUF2861"/>
</dbReference>
<dbReference type="Pfam" id="PF11060">
    <property type="entry name" value="DUF2861"/>
    <property type="match status" value="1"/>
</dbReference>
<dbReference type="RefSeq" id="WP_034796189.1">
    <property type="nucleotide sequence ID" value="NZ_JMPJ01000076.1"/>
</dbReference>
<evidence type="ECO:0000256" key="1">
    <source>
        <dbReference type="SAM" id="SignalP"/>
    </source>
</evidence>